<dbReference type="InterPro" id="IPR050446">
    <property type="entry name" value="FAD-oxidoreductase/Apoptosis"/>
</dbReference>
<evidence type="ECO:0000313" key="8">
    <source>
        <dbReference type="Proteomes" id="UP000006327"/>
    </source>
</evidence>
<evidence type="ECO:0000256" key="2">
    <source>
        <dbReference type="ARBA" id="ARBA00022630"/>
    </source>
</evidence>
<evidence type="ECO:0000256" key="1">
    <source>
        <dbReference type="ARBA" id="ARBA00001974"/>
    </source>
</evidence>
<keyword evidence="2" id="KW-0285">Flavoprotein</keyword>
<evidence type="ECO:0000256" key="4">
    <source>
        <dbReference type="ARBA" id="ARBA00023002"/>
    </source>
</evidence>
<keyword evidence="4" id="KW-0560">Oxidoreductase</keyword>
<protein>
    <submittedName>
        <fullName evidence="7">Rubredoxin-NAD(+) reductase</fullName>
    </submittedName>
</protein>
<feature type="domain" description="FAD/NAD(P)-binding" evidence="5">
    <location>
        <begin position="6"/>
        <end position="302"/>
    </location>
</feature>
<dbReference type="PRINTS" id="PR00368">
    <property type="entry name" value="FADPNR"/>
</dbReference>
<comment type="caution">
    <text evidence="7">The sequence shown here is derived from an EMBL/GenBank/DDBJ whole genome shotgun (WGS) entry which is preliminary data.</text>
</comment>
<dbReference type="STRING" id="493475.GARC_2093"/>
<dbReference type="InterPro" id="IPR023753">
    <property type="entry name" value="FAD/NAD-binding_dom"/>
</dbReference>
<dbReference type="Proteomes" id="UP000006327">
    <property type="component" value="Unassembled WGS sequence"/>
</dbReference>
<keyword evidence="3" id="KW-0274">FAD</keyword>
<dbReference type="PRINTS" id="PR00411">
    <property type="entry name" value="PNDRDTASEI"/>
</dbReference>
<accession>K6Z6I8</accession>
<comment type="cofactor">
    <cofactor evidence="1">
        <name>FAD</name>
        <dbReference type="ChEBI" id="CHEBI:57692"/>
    </cofactor>
</comment>
<feature type="domain" description="Reductase C-terminal" evidence="6">
    <location>
        <begin position="321"/>
        <end position="406"/>
    </location>
</feature>
<dbReference type="OrthoDB" id="9800167at2"/>
<dbReference type="RefSeq" id="WP_007619468.1">
    <property type="nucleotide sequence ID" value="NZ_BAEO01000027.1"/>
</dbReference>
<dbReference type="Gene3D" id="3.50.50.60">
    <property type="entry name" value="FAD/NAD(P)-binding domain"/>
    <property type="match status" value="2"/>
</dbReference>
<evidence type="ECO:0000313" key="7">
    <source>
        <dbReference type="EMBL" id="GAC19060.1"/>
    </source>
</evidence>
<evidence type="ECO:0000259" key="6">
    <source>
        <dbReference type="Pfam" id="PF14759"/>
    </source>
</evidence>
<dbReference type="PANTHER" id="PTHR43557:SF2">
    <property type="entry name" value="RIESKE DOMAIN-CONTAINING PROTEIN-RELATED"/>
    <property type="match status" value="1"/>
</dbReference>
<proteinExistence type="predicted"/>
<reference evidence="7 8" key="1">
    <citation type="journal article" date="2017" name="Antonie Van Leeuwenhoek">
        <title>Rhizobium rhizosphaerae sp. nov., a novel species isolated from rice rhizosphere.</title>
        <authorList>
            <person name="Zhao J.J."/>
            <person name="Zhang J."/>
            <person name="Zhang R.J."/>
            <person name="Zhang C.W."/>
            <person name="Yin H.Q."/>
            <person name="Zhang X.X."/>
        </authorList>
    </citation>
    <scope>NUCLEOTIDE SEQUENCE [LARGE SCALE GENOMIC DNA]</scope>
    <source>
        <strain evidence="7 8">BSs20135</strain>
    </source>
</reference>
<dbReference type="AlphaFoldDB" id="K6Z6I8"/>
<dbReference type="Pfam" id="PF14759">
    <property type="entry name" value="Reductase_C"/>
    <property type="match status" value="1"/>
</dbReference>
<dbReference type="PANTHER" id="PTHR43557">
    <property type="entry name" value="APOPTOSIS-INDUCING FACTOR 1"/>
    <property type="match status" value="1"/>
</dbReference>
<evidence type="ECO:0000259" key="5">
    <source>
        <dbReference type="Pfam" id="PF07992"/>
    </source>
</evidence>
<dbReference type="EMBL" id="BAEO01000027">
    <property type="protein sequence ID" value="GAC19060.1"/>
    <property type="molecule type" value="Genomic_DNA"/>
</dbReference>
<name>K6Z6I8_9ALTE</name>
<dbReference type="SUPFAM" id="SSF55424">
    <property type="entry name" value="FAD/NAD-linked reductases, dimerisation (C-terminal) domain"/>
    <property type="match status" value="1"/>
</dbReference>
<dbReference type="InterPro" id="IPR028202">
    <property type="entry name" value="Reductase_C"/>
</dbReference>
<dbReference type="SUPFAM" id="SSF51905">
    <property type="entry name" value="FAD/NAD(P)-binding domain"/>
    <property type="match status" value="2"/>
</dbReference>
<organism evidence="7 8">
    <name type="scientific">Paraglaciecola arctica BSs20135</name>
    <dbReference type="NCBI Taxonomy" id="493475"/>
    <lineage>
        <taxon>Bacteria</taxon>
        <taxon>Pseudomonadati</taxon>
        <taxon>Pseudomonadota</taxon>
        <taxon>Gammaproteobacteria</taxon>
        <taxon>Alteromonadales</taxon>
        <taxon>Alteromonadaceae</taxon>
        <taxon>Paraglaciecola</taxon>
    </lineage>
</organism>
<dbReference type="GO" id="GO:0005737">
    <property type="term" value="C:cytoplasm"/>
    <property type="evidence" value="ECO:0007669"/>
    <property type="project" value="TreeGrafter"/>
</dbReference>
<keyword evidence="8" id="KW-1185">Reference proteome</keyword>
<dbReference type="GO" id="GO:0016651">
    <property type="term" value="F:oxidoreductase activity, acting on NAD(P)H"/>
    <property type="evidence" value="ECO:0007669"/>
    <property type="project" value="TreeGrafter"/>
</dbReference>
<dbReference type="Gene3D" id="3.30.390.30">
    <property type="match status" value="1"/>
</dbReference>
<sequence length="408" mass="44896">MLDKICIIIGAGHSAAQMSVSLRQEGWKGRILIVGDEDALPYHRPPLSKAYLAGTKELSNILIRPAAFYEKQQIEFKLGVGLQAIDPDNKTITLNNGDILHYDKLALTLGSKVRKLAIPGAELSGISYLKTAKDVDYIKTLAIKDKKAIIIGGGYIGLETAAVLRKLGMDVTVLEMMPRVLERVTAPPLSEFYTRVHTEEGVKIVTEVIVSSIEPQINQNTVVCTNNDRYPADLIIVGVGVLPNQEIAQQAGLTVSNGIEVNEFACTSDPDIVASGDCAWHYNPIYKKHIRLESVQNATEQAKTAAAYLCGKQVAYNTLPWFWSDQYDMKLQIAGLSQGYDSFVVRGDIQQGRRFAVFYLLEQRVIAVDAVNSPAEFMIGKKLIIENIIVAEDKLANVDISMKDMLAV</sequence>
<dbReference type="InterPro" id="IPR016156">
    <property type="entry name" value="FAD/NAD-linked_Rdtase_dimer_sf"/>
</dbReference>
<dbReference type="eggNOG" id="COG0446">
    <property type="taxonomic scope" value="Bacteria"/>
</dbReference>
<gene>
    <name evidence="7" type="primary">alkT</name>
    <name evidence="7" type="ORF">GARC_2093</name>
</gene>
<evidence type="ECO:0000256" key="3">
    <source>
        <dbReference type="ARBA" id="ARBA00022827"/>
    </source>
</evidence>
<dbReference type="Pfam" id="PF07992">
    <property type="entry name" value="Pyr_redox_2"/>
    <property type="match status" value="1"/>
</dbReference>
<dbReference type="InterPro" id="IPR036188">
    <property type="entry name" value="FAD/NAD-bd_sf"/>
</dbReference>